<evidence type="ECO:0000256" key="2">
    <source>
        <dbReference type="ARBA" id="ARBA00022516"/>
    </source>
</evidence>
<feature type="transmembrane region" description="Helical" evidence="10">
    <location>
        <begin position="116"/>
        <end position="138"/>
    </location>
</feature>
<dbReference type="PANTHER" id="PTHR11157:SF17">
    <property type="entry name" value="ELONGATION OF VERY LONG CHAIN FATTY ACIDS PROTEIN 6"/>
    <property type="match status" value="1"/>
</dbReference>
<dbReference type="GO" id="GO:0030148">
    <property type="term" value="P:sphingolipid biosynthetic process"/>
    <property type="evidence" value="ECO:0007669"/>
    <property type="project" value="TreeGrafter"/>
</dbReference>
<dbReference type="GO" id="GO:0005789">
    <property type="term" value="C:endoplasmic reticulum membrane"/>
    <property type="evidence" value="ECO:0007669"/>
    <property type="project" value="TreeGrafter"/>
</dbReference>
<dbReference type="InterPro" id="IPR002076">
    <property type="entry name" value="ELO_fam"/>
</dbReference>
<dbReference type="GO" id="GO:0034626">
    <property type="term" value="P:fatty acid elongation, polyunsaturated fatty acid"/>
    <property type="evidence" value="ECO:0007669"/>
    <property type="project" value="TreeGrafter"/>
</dbReference>
<evidence type="ECO:0000256" key="11">
    <source>
        <dbReference type="SAM" id="MobiDB-lite"/>
    </source>
</evidence>
<dbReference type="AlphaFoldDB" id="A0A0G4IAC9"/>
<dbReference type="GO" id="GO:0019367">
    <property type="term" value="P:fatty acid elongation, saturated fatty acid"/>
    <property type="evidence" value="ECO:0007669"/>
    <property type="project" value="TreeGrafter"/>
</dbReference>
<keyword evidence="3 10" id="KW-0808">Transferase</keyword>
<evidence type="ECO:0000256" key="4">
    <source>
        <dbReference type="ARBA" id="ARBA00022692"/>
    </source>
</evidence>
<keyword evidence="7 10" id="KW-0443">Lipid metabolism</keyword>
<protein>
    <recommendedName>
        <fullName evidence="10">Elongation of fatty acids protein</fullName>
        <ecNumber evidence="10">2.3.1.-</ecNumber>
    </recommendedName>
</protein>
<keyword evidence="4 10" id="KW-0812">Transmembrane</keyword>
<feature type="region of interest" description="Disordered" evidence="11">
    <location>
        <begin position="382"/>
        <end position="415"/>
    </location>
</feature>
<dbReference type="PANTHER" id="PTHR11157">
    <property type="entry name" value="FATTY ACID ACYL TRANSFERASE-RELATED"/>
    <property type="match status" value="1"/>
</dbReference>
<feature type="compositionally biased region" description="Gly residues" evidence="11">
    <location>
        <begin position="292"/>
        <end position="304"/>
    </location>
</feature>
<evidence type="ECO:0000256" key="10">
    <source>
        <dbReference type="RuleBase" id="RU361115"/>
    </source>
</evidence>
<gene>
    <name evidence="12" type="ORF">Cvel_12461</name>
</gene>
<evidence type="ECO:0000256" key="6">
    <source>
        <dbReference type="ARBA" id="ARBA00022989"/>
    </source>
</evidence>
<keyword evidence="8 10" id="KW-0472">Membrane</keyword>
<evidence type="ECO:0000313" key="12">
    <source>
        <dbReference type="EMBL" id="CEM54043.1"/>
    </source>
</evidence>
<organism evidence="12">
    <name type="scientific">Chromera velia CCMP2878</name>
    <dbReference type="NCBI Taxonomy" id="1169474"/>
    <lineage>
        <taxon>Eukaryota</taxon>
        <taxon>Sar</taxon>
        <taxon>Alveolata</taxon>
        <taxon>Colpodellida</taxon>
        <taxon>Chromeraceae</taxon>
        <taxon>Chromera</taxon>
    </lineage>
</organism>
<dbReference type="Pfam" id="PF01151">
    <property type="entry name" value="ELO"/>
    <property type="match status" value="1"/>
</dbReference>
<keyword evidence="5 10" id="KW-0276">Fatty acid metabolism</keyword>
<accession>A0A0G4IAC9</accession>
<comment type="catalytic activity">
    <reaction evidence="10">
        <text>an acyl-CoA + malonyl-CoA + H(+) = a 3-oxoacyl-CoA + CO2 + CoA</text>
        <dbReference type="Rhea" id="RHEA:50252"/>
        <dbReference type="ChEBI" id="CHEBI:15378"/>
        <dbReference type="ChEBI" id="CHEBI:16526"/>
        <dbReference type="ChEBI" id="CHEBI:57287"/>
        <dbReference type="ChEBI" id="CHEBI:57384"/>
        <dbReference type="ChEBI" id="CHEBI:58342"/>
        <dbReference type="ChEBI" id="CHEBI:90726"/>
    </reaction>
    <physiologicalReaction direction="left-to-right" evidence="10">
        <dbReference type="Rhea" id="RHEA:50253"/>
    </physiologicalReaction>
</comment>
<keyword evidence="6 10" id="KW-1133">Transmembrane helix</keyword>
<keyword evidence="2 10" id="KW-0444">Lipid biosynthesis</keyword>
<feature type="transmembrane region" description="Helical" evidence="10">
    <location>
        <begin position="212"/>
        <end position="231"/>
    </location>
</feature>
<dbReference type="InterPro" id="IPR030457">
    <property type="entry name" value="ELO_CS"/>
</dbReference>
<dbReference type="GO" id="GO:0034625">
    <property type="term" value="P:fatty acid elongation, monounsaturated fatty acid"/>
    <property type="evidence" value="ECO:0007669"/>
    <property type="project" value="TreeGrafter"/>
</dbReference>
<dbReference type="VEuPathDB" id="CryptoDB:Cvel_12461"/>
<dbReference type="EMBL" id="CDMZ01005750">
    <property type="protein sequence ID" value="CEM54043.1"/>
    <property type="molecule type" value="Genomic_DNA"/>
</dbReference>
<evidence type="ECO:0000256" key="1">
    <source>
        <dbReference type="ARBA" id="ARBA00004141"/>
    </source>
</evidence>
<sequence>MADIYGSIIETVERLPSFARGVTGYSGRIPSVSRLLEFDVFYSDAAKTFPLLAGTETEFEREWQKQSLDLAEVSRRIYWVAPVVCVAYVLVLFGSQQLMQKRPAMSLKGPLACWNFFLALFSLIGFLRTAPAVLSMVFNHGLRMSCCAPATAWYGLGGAGLWTHLFTYSKFFELIDTAFLVLRKREVKFLHWYHHVTVLMLTWDAFARENPIGSFYLSINYGVHALMYFYYGLAAIDIRPSWGMTVTVLQILQMVAGIAVTLFGMSLSYAYGESDAFPLEPRSPSSSSTAGVSGGPVGETGAGGESDSPPFPSPPLSLPVPVSKPAVFDTSPEFERHSDAFFEAHGCAMVRHSGYFALVIYATYLLLFLEFFVGRYIYPKSGGKKGKRRDKKMDQVQPAVQQHHHHQPEALKKAQ</sequence>
<evidence type="ECO:0000256" key="8">
    <source>
        <dbReference type="ARBA" id="ARBA00023136"/>
    </source>
</evidence>
<evidence type="ECO:0000256" key="7">
    <source>
        <dbReference type="ARBA" id="ARBA00023098"/>
    </source>
</evidence>
<dbReference type="GO" id="GO:0042761">
    <property type="term" value="P:very long-chain fatty acid biosynthetic process"/>
    <property type="evidence" value="ECO:0007669"/>
    <property type="project" value="TreeGrafter"/>
</dbReference>
<evidence type="ECO:0000256" key="5">
    <source>
        <dbReference type="ARBA" id="ARBA00022832"/>
    </source>
</evidence>
<feature type="region of interest" description="Disordered" evidence="11">
    <location>
        <begin position="280"/>
        <end position="315"/>
    </location>
</feature>
<proteinExistence type="inferred from homology"/>
<keyword evidence="9 10" id="KW-0275">Fatty acid biosynthesis</keyword>
<feature type="transmembrane region" description="Helical" evidence="10">
    <location>
        <begin position="150"/>
        <end position="168"/>
    </location>
</feature>
<feature type="transmembrane region" description="Helical" evidence="10">
    <location>
        <begin position="251"/>
        <end position="271"/>
    </location>
</feature>
<dbReference type="PhylomeDB" id="A0A0G4IAC9"/>
<dbReference type="EC" id="2.3.1.-" evidence="10"/>
<comment type="similarity">
    <text evidence="10">Belongs to the ELO family.</text>
</comment>
<feature type="transmembrane region" description="Helical" evidence="10">
    <location>
        <begin position="77"/>
        <end position="95"/>
    </location>
</feature>
<name>A0A0G4IAC9_9ALVE</name>
<evidence type="ECO:0000256" key="9">
    <source>
        <dbReference type="ARBA" id="ARBA00023160"/>
    </source>
</evidence>
<dbReference type="PROSITE" id="PS01188">
    <property type="entry name" value="ELO"/>
    <property type="match status" value="1"/>
</dbReference>
<reference evidence="12" key="1">
    <citation type="submission" date="2014-11" db="EMBL/GenBank/DDBJ databases">
        <authorList>
            <person name="Otto D Thomas"/>
            <person name="Naeem Raeece"/>
        </authorList>
    </citation>
    <scope>NUCLEOTIDE SEQUENCE</scope>
</reference>
<comment type="subcellular location">
    <subcellularLocation>
        <location evidence="1">Membrane</location>
        <topology evidence="1">Multi-pass membrane protein</topology>
    </subcellularLocation>
</comment>
<evidence type="ECO:0000256" key="3">
    <source>
        <dbReference type="ARBA" id="ARBA00022679"/>
    </source>
</evidence>
<dbReference type="GO" id="GO:0009922">
    <property type="term" value="F:fatty acid elongase activity"/>
    <property type="evidence" value="ECO:0007669"/>
    <property type="project" value="InterPro"/>
</dbReference>
<feature type="transmembrane region" description="Helical" evidence="10">
    <location>
        <begin position="355"/>
        <end position="378"/>
    </location>
</feature>